<protein>
    <submittedName>
        <fullName evidence="1">Uncharacterized protein</fullName>
    </submittedName>
</protein>
<evidence type="ECO:0000313" key="1">
    <source>
        <dbReference type="EMBL" id="NMJ40946.1"/>
    </source>
</evidence>
<keyword evidence="2" id="KW-1185">Reference proteome</keyword>
<gene>
    <name evidence="1" type="ORF">GWK16_06825</name>
</gene>
<accession>A0A848EA46</accession>
<dbReference type="AlphaFoldDB" id="A0A848EA46"/>
<sequence length="127" mass="14896">MNFAFIAMLPLDIGAHIPTVDPNVRLNVDYAKKIVIKHNLRYEAFFVIPDLISDSYIIKEKKNHLLFMGEDPRTNEQYNMVLKSAKSATETWLVTLHRTREEQVRSRLRRAKTLGTILREPERPFDE</sequence>
<name>A0A848EA46_9PROT</name>
<dbReference type="Proteomes" id="UP000548582">
    <property type="component" value="Unassembled WGS sequence"/>
</dbReference>
<reference evidence="1 2" key="1">
    <citation type="submission" date="2020-03" db="EMBL/GenBank/DDBJ databases">
        <authorList>
            <person name="Sun Q."/>
        </authorList>
    </citation>
    <scope>NUCLEOTIDE SEQUENCE [LARGE SCALE GENOMIC DNA]</scope>
    <source>
        <strain evidence="1 2">JC162</strain>
    </source>
</reference>
<evidence type="ECO:0000313" key="2">
    <source>
        <dbReference type="Proteomes" id="UP000548582"/>
    </source>
</evidence>
<dbReference type="EMBL" id="JABBKX010000002">
    <property type="protein sequence ID" value="NMJ40946.1"/>
    <property type="molecule type" value="Genomic_DNA"/>
</dbReference>
<dbReference type="RefSeq" id="WP_170053198.1">
    <property type="nucleotide sequence ID" value="NZ_JABBKX010000002.1"/>
</dbReference>
<proteinExistence type="predicted"/>
<organism evidence="1 2">
    <name type="scientific">Neoroseomonas marina</name>
    <dbReference type="NCBI Taxonomy" id="1232220"/>
    <lineage>
        <taxon>Bacteria</taxon>
        <taxon>Pseudomonadati</taxon>
        <taxon>Pseudomonadota</taxon>
        <taxon>Alphaproteobacteria</taxon>
        <taxon>Acetobacterales</taxon>
        <taxon>Acetobacteraceae</taxon>
        <taxon>Neoroseomonas</taxon>
    </lineage>
</organism>
<comment type="caution">
    <text evidence="1">The sequence shown here is derived from an EMBL/GenBank/DDBJ whole genome shotgun (WGS) entry which is preliminary data.</text>
</comment>